<evidence type="ECO:0000313" key="17">
    <source>
        <dbReference type="EMBL" id="SEA55202.1"/>
    </source>
</evidence>
<keyword evidence="10" id="KW-0573">Peptidoglycan synthesis</keyword>
<dbReference type="InterPro" id="IPR017790">
    <property type="entry name" value="Penicillin-binding_protein_2"/>
</dbReference>
<proteinExistence type="predicted"/>
<dbReference type="FunFam" id="3.40.710.10:FF:000024">
    <property type="entry name" value="Penicillin-binding protein 2"/>
    <property type="match status" value="1"/>
</dbReference>
<evidence type="ECO:0000259" key="16">
    <source>
        <dbReference type="Pfam" id="PF03717"/>
    </source>
</evidence>
<dbReference type="PANTHER" id="PTHR30627:SF2">
    <property type="entry name" value="PEPTIDOGLYCAN D,D-TRANSPEPTIDASE MRDA"/>
    <property type="match status" value="1"/>
</dbReference>
<dbReference type="GO" id="GO:0009002">
    <property type="term" value="F:serine-type D-Ala-D-Ala carboxypeptidase activity"/>
    <property type="evidence" value="ECO:0007669"/>
    <property type="project" value="InterPro"/>
</dbReference>
<organism evidence="17 18">
    <name type="scientific">Desulfuromusa kysingii</name>
    <dbReference type="NCBI Taxonomy" id="37625"/>
    <lineage>
        <taxon>Bacteria</taxon>
        <taxon>Pseudomonadati</taxon>
        <taxon>Thermodesulfobacteriota</taxon>
        <taxon>Desulfuromonadia</taxon>
        <taxon>Desulfuromonadales</taxon>
        <taxon>Geopsychrobacteraceae</taxon>
        <taxon>Desulfuromusa</taxon>
    </lineage>
</organism>
<keyword evidence="3" id="KW-1003">Cell membrane</keyword>
<evidence type="ECO:0000259" key="15">
    <source>
        <dbReference type="Pfam" id="PF00905"/>
    </source>
</evidence>
<dbReference type="SUPFAM" id="SSF56519">
    <property type="entry name" value="Penicillin binding protein dimerisation domain"/>
    <property type="match status" value="1"/>
</dbReference>
<dbReference type="InterPro" id="IPR005311">
    <property type="entry name" value="PBP_dimer"/>
</dbReference>
<dbReference type="GO" id="GO:0005886">
    <property type="term" value="C:plasma membrane"/>
    <property type="evidence" value="ECO:0007669"/>
    <property type="project" value="UniProtKB-SubCell"/>
</dbReference>
<keyword evidence="6" id="KW-0645">Protease</keyword>
<dbReference type="EMBL" id="FNQN01000007">
    <property type="protein sequence ID" value="SEA55202.1"/>
    <property type="molecule type" value="Genomic_DNA"/>
</dbReference>
<evidence type="ECO:0000256" key="13">
    <source>
        <dbReference type="ARBA" id="ARBA00023316"/>
    </source>
</evidence>
<reference evidence="17 18" key="1">
    <citation type="submission" date="2016-10" db="EMBL/GenBank/DDBJ databases">
        <authorList>
            <person name="de Groot N.N."/>
        </authorList>
    </citation>
    <scope>NUCLEOTIDE SEQUENCE [LARGE SCALE GENOMIC DNA]</scope>
    <source>
        <strain evidence="17 18">DSM 7343</strain>
    </source>
</reference>
<evidence type="ECO:0000256" key="4">
    <source>
        <dbReference type="ARBA" id="ARBA00022519"/>
    </source>
</evidence>
<dbReference type="Proteomes" id="UP000199409">
    <property type="component" value="Unassembled WGS sequence"/>
</dbReference>
<evidence type="ECO:0000256" key="7">
    <source>
        <dbReference type="ARBA" id="ARBA00022692"/>
    </source>
</evidence>
<evidence type="ECO:0000256" key="10">
    <source>
        <dbReference type="ARBA" id="ARBA00022984"/>
    </source>
</evidence>
<keyword evidence="17" id="KW-0808">Transferase</keyword>
<keyword evidence="13" id="KW-0961">Cell wall biogenesis/degradation</keyword>
<dbReference type="GO" id="GO:0016740">
    <property type="term" value="F:transferase activity"/>
    <property type="evidence" value="ECO:0007669"/>
    <property type="project" value="UniProtKB-KW"/>
</dbReference>
<dbReference type="OrthoDB" id="9789078at2"/>
<dbReference type="SUPFAM" id="SSF56601">
    <property type="entry name" value="beta-lactamase/transpeptidase-like"/>
    <property type="match status" value="1"/>
</dbReference>
<evidence type="ECO:0000256" key="9">
    <source>
        <dbReference type="ARBA" id="ARBA00022960"/>
    </source>
</evidence>
<dbReference type="InterPro" id="IPR050515">
    <property type="entry name" value="Beta-lactam/transpept"/>
</dbReference>
<dbReference type="InterPro" id="IPR001460">
    <property type="entry name" value="PCN-bd_Tpept"/>
</dbReference>
<evidence type="ECO:0000256" key="12">
    <source>
        <dbReference type="ARBA" id="ARBA00023136"/>
    </source>
</evidence>
<dbReference type="Gene3D" id="3.30.1390.30">
    <property type="entry name" value="Penicillin-binding protein 2a, domain 3"/>
    <property type="match status" value="1"/>
</dbReference>
<dbReference type="Gene3D" id="3.40.710.10">
    <property type="entry name" value="DD-peptidase/beta-lactamase superfamily"/>
    <property type="match status" value="1"/>
</dbReference>
<keyword evidence="8" id="KW-0378">Hydrolase</keyword>
<sequence length="617" mass="68476">MALNLNWKELPVVQSRFLFYSAAAAMVFLLLLLRLWYLQVISYEDLQERSVRNRTRVLTLDAPRGPIYDRHGELLVDNRPSFRISVMRQDVEDSSVLFARLAPLLEVDVAELELRWQQGKKLPIYRSVLLADDVSREIMERVQEHSVDLPGVLTEVRPVRDYLEKGSAAHLIGYLGEITKEELQSEKFSHYRGGDFVGKTALEKTFEPYLRGEKGRRLVEVDVQGKLFRQLKVEPASPGNKIYLTIDRDLQRAADEAFADQSGAAVALDVHTGEVLAMVSQPTFNPALFAQGIAGDEWDKLAKDSRHPLQNKVIAGQYPPGSTFKMIVALAALKAGTIGITETVDCDGAFEVGGSRYRCWKKSGHGPTDLKKALRESCDVWFYSVGLRLGIDKLSAAAKEFGLGSPVGYPLPGERSGTIPSQEWKQRRYNKPWYAGETVIAAIGQGFVLTTPIQLAVMMAAIANKGQVLKPQVVRQVEDWDGHLLLQTAPEMIRQIDYSAQAWDAVRDGLVAVVNEPHGTGHAAHIDTTLVAGKTGTSQVIRRKSDEEEELDEKGEIPYRFRPHALFVAYAPAEKPEIAVVVVVEHGQSGGSAAGPIVKQIIQRYMELKSQKAEGKG</sequence>
<evidence type="ECO:0000256" key="6">
    <source>
        <dbReference type="ARBA" id="ARBA00022670"/>
    </source>
</evidence>
<dbReference type="AlphaFoldDB" id="A0A1H4C532"/>
<keyword evidence="7 14" id="KW-0812">Transmembrane</keyword>
<accession>A0A1H4C532</accession>
<keyword evidence="12 14" id="KW-0472">Membrane</keyword>
<dbReference type="GO" id="GO:0008360">
    <property type="term" value="P:regulation of cell shape"/>
    <property type="evidence" value="ECO:0007669"/>
    <property type="project" value="UniProtKB-KW"/>
</dbReference>
<keyword evidence="9" id="KW-0133">Cell shape</keyword>
<dbReference type="GO" id="GO:0071555">
    <property type="term" value="P:cell wall organization"/>
    <property type="evidence" value="ECO:0007669"/>
    <property type="project" value="UniProtKB-KW"/>
</dbReference>
<dbReference type="Pfam" id="PF03717">
    <property type="entry name" value="PBP_dimer"/>
    <property type="match status" value="1"/>
</dbReference>
<evidence type="ECO:0000256" key="11">
    <source>
        <dbReference type="ARBA" id="ARBA00022989"/>
    </source>
</evidence>
<dbReference type="InterPro" id="IPR012338">
    <property type="entry name" value="Beta-lactam/transpept-like"/>
</dbReference>
<dbReference type="Pfam" id="PF00905">
    <property type="entry name" value="Transpeptidase"/>
    <property type="match status" value="1"/>
</dbReference>
<dbReference type="STRING" id="37625.SAMN05660420_02423"/>
<evidence type="ECO:0000256" key="8">
    <source>
        <dbReference type="ARBA" id="ARBA00022801"/>
    </source>
</evidence>
<protein>
    <submittedName>
        <fullName evidence="17">Peptidoglycan glycosyltransferase</fullName>
    </submittedName>
</protein>
<dbReference type="GO" id="GO:0006508">
    <property type="term" value="P:proteolysis"/>
    <property type="evidence" value="ECO:0007669"/>
    <property type="project" value="UniProtKB-KW"/>
</dbReference>
<evidence type="ECO:0000256" key="2">
    <source>
        <dbReference type="ARBA" id="ARBA00004236"/>
    </source>
</evidence>
<evidence type="ECO:0000313" key="18">
    <source>
        <dbReference type="Proteomes" id="UP000199409"/>
    </source>
</evidence>
<dbReference type="GO" id="GO:0009252">
    <property type="term" value="P:peptidoglycan biosynthetic process"/>
    <property type="evidence" value="ECO:0007669"/>
    <property type="project" value="UniProtKB-KW"/>
</dbReference>
<gene>
    <name evidence="17" type="ORF">SAMN05660420_02423</name>
</gene>
<keyword evidence="11 14" id="KW-1133">Transmembrane helix</keyword>
<feature type="transmembrane region" description="Helical" evidence="14">
    <location>
        <begin position="17"/>
        <end position="37"/>
    </location>
</feature>
<evidence type="ECO:0000256" key="5">
    <source>
        <dbReference type="ARBA" id="ARBA00022645"/>
    </source>
</evidence>
<evidence type="ECO:0000256" key="1">
    <source>
        <dbReference type="ARBA" id="ARBA00004167"/>
    </source>
</evidence>
<feature type="domain" description="Penicillin-binding protein dimerisation" evidence="16">
    <location>
        <begin position="61"/>
        <end position="230"/>
    </location>
</feature>
<evidence type="ECO:0000256" key="3">
    <source>
        <dbReference type="ARBA" id="ARBA00022475"/>
    </source>
</evidence>
<dbReference type="Gene3D" id="3.90.1310.10">
    <property type="entry name" value="Penicillin-binding protein 2a (Domain 2)"/>
    <property type="match status" value="1"/>
</dbReference>
<dbReference type="InterPro" id="IPR036138">
    <property type="entry name" value="PBP_dimer_sf"/>
</dbReference>
<name>A0A1H4C532_9BACT</name>
<dbReference type="PANTHER" id="PTHR30627">
    <property type="entry name" value="PEPTIDOGLYCAN D,D-TRANSPEPTIDASE"/>
    <property type="match status" value="1"/>
</dbReference>
<keyword evidence="18" id="KW-1185">Reference proteome</keyword>
<keyword evidence="4" id="KW-0997">Cell inner membrane</keyword>
<evidence type="ECO:0000256" key="14">
    <source>
        <dbReference type="SAM" id="Phobius"/>
    </source>
</evidence>
<feature type="domain" description="Penicillin-binding protein transpeptidase" evidence="15">
    <location>
        <begin position="263"/>
        <end position="603"/>
    </location>
</feature>
<keyword evidence="5" id="KW-0121">Carboxypeptidase</keyword>
<comment type="subcellular location">
    <subcellularLocation>
        <location evidence="2">Cell membrane</location>
    </subcellularLocation>
    <subcellularLocation>
        <location evidence="1">Membrane</location>
        <topology evidence="1">Single-pass membrane protein</topology>
    </subcellularLocation>
</comment>
<dbReference type="GO" id="GO:0071972">
    <property type="term" value="F:peptidoglycan L,D-transpeptidase activity"/>
    <property type="evidence" value="ECO:0007669"/>
    <property type="project" value="TreeGrafter"/>
</dbReference>
<dbReference type="GO" id="GO:0008658">
    <property type="term" value="F:penicillin binding"/>
    <property type="evidence" value="ECO:0007669"/>
    <property type="project" value="InterPro"/>
</dbReference>
<dbReference type="NCBIfam" id="TIGR03423">
    <property type="entry name" value="pbp2_mrdA"/>
    <property type="match status" value="1"/>
</dbReference>
<dbReference type="RefSeq" id="WP_092348833.1">
    <property type="nucleotide sequence ID" value="NZ_FNQN01000007.1"/>
</dbReference>